<keyword evidence="3" id="KW-1185">Reference proteome</keyword>
<accession>A0ABQ4GMX1</accession>
<reference evidence="2 3" key="1">
    <citation type="submission" date="2021-01" db="EMBL/GenBank/DDBJ databases">
        <title>Whole genome shotgun sequence of Microbispora siamensis NBRC 104113.</title>
        <authorList>
            <person name="Komaki H."/>
            <person name="Tamura T."/>
        </authorList>
    </citation>
    <scope>NUCLEOTIDE SEQUENCE [LARGE SCALE GENOMIC DNA]</scope>
    <source>
        <strain evidence="2 3">NBRC 104113</strain>
    </source>
</reference>
<proteinExistence type="predicted"/>
<evidence type="ECO:0000313" key="3">
    <source>
        <dbReference type="Proteomes" id="UP000660454"/>
    </source>
</evidence>
<keyword evidence="1" id="KW-0472">Membrane</keyword>
<dbReference type="Proteomes" id="UP000660454">
    <property type="component" value="Unassembled WGS sequence"/>
</dbReference>
<gene>
    <name evidence="2" type="ORF">Msi02_35990</name>
</gene>
<dbReference type="RefSeq" id="WP_179154948.1">
    <property type="nucleotide sequence ID" value="NZ_BOOF01000018.1"/>
</dbReference>
<name>A0ABQ4GMX1_9ACTN</name>
<feature type="transmembrane region" description="Helical" evidence="1">
    <location>
        <begin position="21"/>
        <end position="43"/>
    </location>
</feature>
<keyword evidence="1" id="KW-0812">Transmembrane</keyword>
<sequence length="45" mass="4674">MSNEHPPTVGEHTRAAINEDWAATIVGLVLLALVITGVIPTGLVP</sequence>
<dbReference type="EMBL" id="BOOF01000018">
    <property type="protein sequence ID" value="GIH62782.1"/>
    <property type="molecule type" value="Genomic_DNA"/>
</dbReference>
<comment type="caution">
    <text evidence="2">The sequence shown here is derived from an EMBL/GenBank/DDBJ whole genome shotgun (WGS) entry which is preliminary data.</text>
</comment>
<protein>
    <submittedName>
        <fullName evidence="2">Uncharacterized protein</fullName>
    </submittedName>
</protein>
<evidence type="ECO:0000256" key="1">
    <source>
        <dbReference type="SAM" id="Phobius"/>
    </source>
</evidence>
<organism evidence="2 3">
    <name type="scientific">Microbispora siamensis</name>
    <dbReference type="NCBI Taxonomy" id="564413"/>
    <lineage>
        <taxon>Bacteria</taxon>
        <taxon>Bacillati</taxon>
        <taxon>Actinomycetota</taxon>
        <taxon>Actinomycetes</taxon>
        <taxon>Streptosporangiales</taxon>
        <taxon>Streptosporangiaceae</taxon>
        <taxon>Microbispora</taxon>
    </lineage>
</organism>
<evidence type="ECO:0000313" key="2">
    <source>
        <dbReference type="EMBL" id="GIH62782.1"/>
    </source>
</evidence>
<keyword evidence="1" id="KW-1133">Transmembrane helix</keyword>